<dbReference type="Gene3D" id="1.10.10.10">
    <property type="entry name" value="Winged helix-like DNA-binding domain superfamily/Winged helix DNA-binding domain"/>
    <property type="match status" value="1"/>
</dbReference>
<evidence type="ECO:0000313" key="7">
    <source>
        <dbReference type="Proteomes" id="UP000730482"/>
    </source>
</evidence>
<keyword evidence="2" id="KW-0805">Transcription regulation</keyword>
<accession>A0ABS5L465</accession>
<evidence type="ECO:0000259" key="5">
    <source>
        <dbReference type="PROSITE" id="PS50931"/>
    </source>
</evidence>
<dbReference type="InterPro" id="IPR036390">
    <property type="entry name" value="WH_DNA-bd_sf"/>
</dbReference>
<dbReference type="InterPro" id="IPR000847">
    <property type="entry name" value="LysR_HTH_N"/>
</dbReference>
<dbReference type="InterPro" id="IPR036388">
    <property type="entry name" value="WH-like_DNA-bd_sf"/>
</dbReference>
<dbReference type="Pfam" id="PF00126">
    <property type="entry name" value="HTH_1"/>
    <property type="match status" value="1"/>
</dbReference>
<evidence type="ECO:0000313" key="6">
    <source>
        <dbReference type="EMBL" id="MBS2553145.1"/>
    </source>
</evidence>
<dbReference type="EMBL" id="JAAFYZ010000233">
    <property type="protein sequence ID" value="MBS2553145.1"/>
    <property type="molecule type" value="Genomic_DNA"/>
</dbReference>
<dbReference type="PANTHER" id="PTHR30126:SF39">
    <property type="entry name" value="HTH-TYPE TRANSCRIPTIONAL REGULATOR CYSL"/>
    <property type="match status" value="1"/>
</dbReference>
<reference evidence="6 7" key="1">
    <citation type="submission" date="2020-02" db="EMBL/GenBank/DDBJ databases">
        <title>Acidophilic actinobacteria isolated from forest soil.</title>
        <authorList>
            <person name="Golinska P."/>
        </authorList>
    </citation>
    <scope>NUCLEOTIDE SEQUENCE [LARGE SCALE GENOMIC DNA]</scope>
    <source>
        <strain evidence="6 7">NL8</strain>
    </source>
</reference>
<dbReference type="RefSeq" id="WP_212019405.1">
    <property type="nucleotide sequence ID" value="NZ_JAAFYZ010000233.1"/>
</dbReference>
<evidence type="ECO:0000256" key="3">
    <source>
        <dbReference type="ARBA" id="ARBA00023163"/>
    </source>
</evidence>
<evidence type="ECO:0000256" key="1">
    <source>
        <dbReference type="ARBA" id="ARBA00009437"/>
    </source>
</evidence>
<keyword evidence="3" id="KW-0804">Transcription</keyword>
<organism evidence="6 7">
    <name type="scientific">Catenulispora pinistramenti</name>
    <dbReference type="NCBI Taxonomy" id="2705254"/>
    <lineage>
        <taxon>Bacteria</taxon>
        <taxon>Bacillati</taxon>
        <taxon>Actinomycetota</taxon>
        <taxon>Actinomycetes</taxon>
        <taxon>Catenulisporales</taxon>
        <taxon>Catenulisporaceae</taxon>
        <taxon>Catenulispora</taxon>
    </lineage>
</organism>
<feature type="compositionally biased region" description="Low complexity" evidence="4">
    <location>
        <begin position="67"/>
        <end position="80"/>
    </location>
</feature>
<comment type="caution">
    <text evidence="6">The sequence shown here is derived from an EMBL/GenBank/DDBJ whole genome shotgun (WGS) entry which is preliminary data.</text>
</comment>
<gene>
    <name evidence="6" type="ORF">KGQ19_40455</name>
</gene>
<protein>
    <submittedName>
        <fullName evidence="6">LysR family transcriptional regulator</fullName>
    </submittedName>
</protein>
<proteinExistence type="inferred from homology"/>
<dbReference type="SUPFAM" id="SSF46785">
    <property type="entry name" value="Winged helix' DNA-binding domain"/>
    <property type="match status" value="1"/>
</dbReference>
<feature type="region of interest" description="Disordered" evidence="4">
    <location>
        <begin position="63"/>
        <end position="86"/>
    </location>
</feature>
<feature type="domain" description="HTH lysR-type" evidence="5">
    <location>
        <begin position="1"/>
        <end position="60"/>
    </location>
</feature>
<sequence>MDLDPRRLLLLQAKSETESLSQAARRLGHTPSAVSQQLAKLEREAGIALVDRAPGRLELTAAGQILPEPGSGSGPASPTPNTNCRS</sequence>
<name>A0ABS5L465_9ACTN</name>
<keyword evidence="7" id="KW-1185">Reference proteome</keyword>
<dbReference type="Proteomes" id="UP000730482">
    <property type="component" value="Unassembled WGS sequence"/>
</dbReference>
<comment type="similarity">
    <text evidence="1">Belongs to the LysR transcriptional regulatory family.</text>
</comment>
<evidence type="ECO:0000256" key="4">
    <source>
        <dbReference type="SAM" id="MobiDB-lite"/>
    </source>
</evidence>
<dbReference type="PANTHER" id="PTHR30126">
    <property type="entry name" value="HTH-TYPE TRANSCRIPTIONAL REGULATOR"/>
    <property type="match status" value="1"/>
</dbReference>
<dbReference type="PROSITE" id="PS50931">
    <property type="entry name" value="HTH_LYSR"/>
    <property type="match status" value="1"/>
</dbReference>
<evidence type="ECO:0000256" key="2">
    <source>
        <dbReference type="ARBA" id="ARBA00023015"/>
    </source>
</evidence>